<name>A0ABZ0JWU7_9GAMM</name>
<evidence type="ECO:0000313" key="3">
    <source>
        <dbReference type="Proteomes" id="UP001529491"/>
    </source>
</evidence>
<gene>
    <name evidence="2" type="ORF">RGE70_15960</name>
</gene>
<dbReference type="Proteomes" id="UP001529491">
    <property type="component" value="Chromosome"/>
</dbReference>
<protein>
    <submittedName>
        <fullName evidence="2">Prepilin-type N-terminal cleavage/methylation domain-containing protein</fullName>
    </submittedName>
</protein>
<evidence type="ECO:0000256" key="1">
    <source>
        <dbReference type="SAM" id="Phobius"/>
    </source>
</evidence>
<accession>A0ABZ0JWU7</accession>
<dbReference type="NCBIfam" id="TIGR02532">
    <property type="entry name" value="IV_pilin_GFxxxE"/>
    <property type="match status" value="1"/>
</dbReference>
<feature type="transmembrane region" description="Helical" evidence="1">
    <location>
        <begin position="20"/>
        <end position="41"/>
    </location>
</feature>
<sequence>MRVSLKSAKPTPQRNGFTLVELVVGMVVISIAFVMMSSMLFPQADRAADSLHRVRSAELAHSILNEIWGKRYDQNTNANGGVPACGAVAKPLLALPAGASCTAEDDFGPDTISGISEGRNDFNDVDDYDGLNINDNMLNSGDTYISRYINYQLAVSVSYYGAGLNSKLVTVDVTTPNGEVITYNAIRRNY</sequence>
<dbReference type="Pfam" id="PF07963">
    <property type="entry name" value="N_methyl"/>
    <property type="match status" value="1"/>
</dbReference>
<keyword evidence="1" id="KW-1133">Transmembrane helix</keyword>
<dbReference type="EMBL" id="CP136522">
    <property type="protein sequence ID" value="WOT04790.1"/>
    <property type="molecule type" value="Genomic_DNA"/>
</dbReference>
<evidence type="ECO:0000313" key="2">
    <source>
        <dbReference type="EMBL" id="WOT04790.1"/>
    </source>
</evidence>
<reference evidence="2 3" key="1">
    <citation type="submission" date="2023-10" db="EMBL/GenBank/DDBJ databases">
        <title>Complete genome sequence of Shewanella sp. DAU334.</title>
        <authorList>
            <person name="Lee Y.-S."/>
            <person name="Jeong H.-R."/>
            <person name="Hwang E.-J."/>
            <person name="Choi Y.-L."/>
            <person name="Kim G.-D."/>
        </authorList>
    </citation>
    <scope>NUCLEOTIDE SEQUENCE [LARGE SCALE GENOMIC DNA]</scope>
    <source>
        <strain evidence="2 3">DAU334</strain>
    </source>
</reference>
<organism evidence="2 3">
    <name type="scientific">Shewanella youngdeokensis</name>
    <dbReference type="NCBI Taxonomy" id="2999068"/>
    <lineage>
        <taxon>Bacteria</taxon>
        <taxon>Pseudomonadati</taxon>
        <taxon>Pseudomonadota</taxon>
        <taxon>Gammaproteobacteria</taxon>
        <taxon>Alteromonadales</taxon>
        <taxon>Shewanellaceae</taxon>
        <taxon>Shewanella</taxon>
    </lineage>
</organism>
<keyword evidence="1" id="KW-0812">Transmembrane</keyword>
<dbReference type="RefSeq" id="WP_310472426.1">
    <property type="nucleotide sequence ID" value="NZ_CP136522.1"/>
</dbReference>
<keyword evidence="3" id="KW-1185">Reference proteome</keyword>
<keyword evidence="1" id="KW-0472">Membrane</keyword>
<proteinExistence type="predicted"/>
<dbReference type="InterPro" id="IPR012902">
    <property type="entry name" value="N_methyl_site"/>
</dbReference>